<dbReference type="SUPFAM" id="SSF57850">
    <property type="entry name" value="RING/U-box"/>
    <property type="match status" value="1"/>
</dbReference>
<proteinExistence type="predicted"/>
<dbReference type="SMART" id="SM00184">
    <property type="entry name" value="RING"/>
    <property type="match status" value="1"/>
</dbReference>
<evidence type="ECO:0000259" key="4">
    <source>
        <dbReference type="PROSITE" id="PS50089"/>
    </source>
</evidence>
<sequence>MEIKIENYYEYVNKENIEKYLVCNICDKPLIEPVITPCAYVFCRRCIEKSLDDHCARCSSYTKSKHLVALTDPALLIELDNIQIKCKLCEQMDIRRGYFQNHIYEICPKAIITCSNNENNCSWIGLREELSTHLTTCSYQSSALDSQKVILEEKHGKFFPYLNIDLQQRNLQNHDVAIAVKALLINQRCTCLDLFNKKISSESASIIASVLDNDILLEILSFRNNLLCDSGVQFIAHALSTNSHLQLLDLNNNSITDIGVRLLAEMLKTNQTLIKLTLSYNRISNEGMTILVDVLINNNSTLRWLSLAGNSSINDLSTHSITNLLRHNTSLTTLNLEDCNLAWWSKKQLYFYQTMYFKSAIDLLL</sequence>
<accession>A0A814I8T4</accession>
<name>A0A814I8T4_9BILA</name>
<evidence type="ECO:0000313" key="6">
    <source>
        <dbReference type="EMBL" id="CAF1112488.1"/>
    </source>
</evidence>
<feature type="domain" description="RING-type" evidence="4">
    <location>
        <begin position="23"/>
        <end position="59"/>
    </location>
</feature>
<gene>
    <name evidence="6" type="ORF">BJG266_LOCUS21980</name>
    <name evidence="5" type="ORF">QVE165_LOCUS15959</name>
</gene>
<dbReference type="PROSITE" id="PS50089">
    <property type="entry name" value="ZF_RING_2"/>
    <property type="match status" value="1"/>
</dbReference>
<keyword evidence="2" id="KW-0862">Zinc</keyword>
<dbReference type="PANTHER" id="PTHR24114">
    <property type="entry name" value="LEUCINE RICH REPEAT FAMILY PROTEIN"/>
    <property type="match status" value="1"/>
</dbReference>
<dbReference type="InterPro" id="IPR013083">
    <property type="entry name" value="Znf_RING/FYVE/PHD"/>
</dbReference>
<dbReference type="Pfam" id="PF13516">
    <property type="entry name" value="LRR_6"/>
    <property type="match status" value="3"/>
</dbReference>
<dbReference type="OrthoDB" id="120976at2759"/>
<evidence type="ECO:0000256" key="2">
    <source>
        <dbReference type="ARBA" id="ARBA00022833"/>
    </source>
</evidence>
<dbReference type="EMBL" id="CAJNOI010000134">
    <property type="protein sequence ID" value="CAF1112488.1"/>
    <property type="molecule type" value="Genomic_DNA"/>
</dbReference>
<dbReference type="GO" id="GO:0008270">
    <property type="term" value="F:zinc ion binding"/>
    <property type="evidence" value="ECO:0007669"/>
    <property type="project" value="UniProtKB-KW"/>
</dbReference>
<dbReference type="SUPFAM" id="SSF49599">
    <property type="entry name" value="TRAF domain-like"/>
    <property type="match status" value="1"/>
</dbReference>
<evidence type="ECO:0000256" key="3">
    <source>
        <dbReference type="PROSITE-ProRule" id="PRU00175"/>
    </source>
</evidence>
<protein>
    <recommendedName>
        <fullName evidence="4">RING-type domain-containing protein</fullName>
    </recommendedName>
</protein>
<dbReference type="Proteomes" id="UP000663877">
    <property type="component" value="Unassembled WGS sequence"/>
</dbReference>
<dbReference type="PROSITE" id="PS51450">
    <property type="entry name" value="LRR"/>
    <property type="match status" value="1"/>
</dbReference>
<dbReference type="Gene3D" id="3.80.10.10">
    <property type="entry name" value="Ribonuclease Inhibitor"/>
    <property type="match status" value="1"/>
</dbReference>
<dbReference type="Proteomes" id="UP000663832">
    <property type="component" value="Unassembled WGS sequence"/>
</dbReference>
<dbReference type="Gene3D" id="3.30.40.10">
    <property type="entry name" value="Zinc/RING finger domain, C3HC4 (zinc finger)"/>
    <property type="match status" value="2"/>
</dbReference>
<dbReference type="SMART" id="SM00368">
    <property type="entry name" value="LRR_RI"/>
    <property type="match status" value="4"/>
</dbReference>
<dbReference type="InterPro" id="IPR001611">
    <property type="entry name" value="Leu-rich_rpt"/>
</dbReference>
<comment type="caution">
    <text evidence="5">The sequence shown here is derived from an EMBL/GenBank/DDBJ whole genome shotgun (WGS) entry which is preliminary data.</text>
</comment>
<dbReference type="InterPro" id="IPR032675">
    <property type="entry name" value="LRR_dom_sf"/>
</dbReference>
<organism evidence="5 7">
    <name type="scientific">Adineta steineri</name>
    <dbReference type="NCBI Taxonomy" id="433720"/>
    <lineage>
        <taxon>Eukaryota</taxon>
        <taxon>Metazoa</taxon>
        <taxon>Spiralia</taxon>
        <taxon>Gnathifera</taxon>
        <taxon>Rotifera</taxon>
        <taxon>Eurotatoria</taxon>
        <taxon>Bdelloidea</taxon>
        <taxon>Adinetida</taxon>
        <taxon>Adinetidae</taxon>
        <taxon>Adineta</taxon>
    </lineage>
</organism>
<evidence type="ECO:0000256" key="1">
    <source>
        <dbReference type="ARBA" id="ARBA00022771"/>
    </source>
</evidence>
<keyword evidence="1 3" id="KW-0863">Zinc-finger</keyword>
<dbReference type="InterPro" id="IPR052394">
    <property type="entry name" value="LRR-containing"/>
</dbReference>
<dbReference type="EMBL" id="CAJNOM010000088">
    <property type="protein sequence ID" value="CAF1020257.1"/>
    <property type="molecule type" value="Genomic_DNA"/>
</dbReference>
<dbReference type="AlphaFoldDB" id="A0A814I8T4"/>
<reference evidence="5" key="1">
    <citation type="submission" date="2021-02" db="EMBL/GenBank/DDBJ databases">
        <authorList>
            <person name="Nowell W R."/>
        </authorList>
    </citation>
    <scope>NUCLEOTIDE SEQUENCE</scope>
</reference>
<evidence type="ECO:0000313" key="5">
    <source>
        <dbReference type="EMBL" id="CAF1020257.1"/>
    </source>
</evidence>
<dbReference type="InterPro" id="IPR001841">
    <property type="entry name" value="Znf_RING"/>
</dbReference>
<evidence type="ECO:0000313" key="7">
    <source>
        <dbReference type="Proteomes" id="UP000663832"/>
    </source>
</evidence>
<keyword evidence="1 3" id="KW-0479">Metal-binding</keyword>
<dbReference type="PANTHER" id="PTHR24114:SF2">
    <property type="entry name" value="F-BOX DOMAIN-CONTAINING PROTEIN-RELATED"/>
    <property type="match status" value="1"/>
</dbReference>
<dbReference type="SUPFAM" id="SSF52047">
    <property type="entry name" value="RNI-like"/>
    <property type="match status" value="1"/>
</dbReference>
<keyword evidence="7" id="KW-1185">Reference proteome</keyword>